<sequence>MVQRFFLEITGPVLPTNLHKLCRLFHRTQHGQFTAHFTNVDTTGAFNGRESSGDNDSEERLASYLHRAPLGQKHGLNKLMCENCSIVWE</sequence>
<gene>
    <name evidence="1" type="ORF">GBAR_LOCUS1839</name>
</gene>
<evidence type="ECO:0000313" key="2">
    <source>
        <dbReference type="Proteomes" id="UP001174909"/>
    </source>
</evidence>
<reference evidence="1" key="1">
    <citation type="submission" date="2023-03" db="EMBL/GenBank/DDBJ databases">
        <authorList>
            <person name="Steffen K."/>
            <person name="Cardenas P."/>
        </authorList>
    </citation>
    <scope>NUCLEOTIDE SEQUENCE</scope>
</reference>
<accession>A0AA35QYQ9</accession>
<dbReference type="EMBL" id="CASHTH010000268">
    <property type="protein sequence ID" value="CAI7996240.1"/>
    <property type="molecule type" value="Genomic_DNA"/>
</dbReference>
<proteinExistence type="predicted"/>
<keyword evidence="2" id="KW-1185">Reference proteome</keyword>
<dbReference type="Proteomes" id="UP001174909">
    <property type="component" value="Unassembled WGS sequence"/>
</dbReference>
<protein>
    <submittedName>
        <fullName evidence="1">Protein downstream neighbor of son homolog</fullName>
    </submittedName>
</protein>
<organism evidence="1 2">
    <name type="scientific">Geodia barretti</name>
    <name type="common">Barrett's horny sponge</name>
    <dbReference type="NCBI Taxonomy" id="519541"/>
    <lineage>
        <taxon>Eukaryota</taxon>
        <taxon>Metazoa</taxon>
        <taxon>Porifera</taxon>
        <taxon>Demospongiae</taxon>
        <taxon>Heteroscleromorpha</taxon>
        <taxon>Tetractinellida</taxon>
        <taxon>Astrophorina</taxon>
        <taxon>Geodiidae</taxon>
        <taxon>Geodia</taxon>
    </lineage>
</organism>
<evidence type="ECO:0000313" key="1">
    <source>
        <dbReference type="EMBL" id="CAI7996240.1"/>
    </source>
</evidence>
<dbReference type="AlphaFoldDB" id="A0AA35QYQ9"/>
<name>A0AA35QYQ9_GEOBA</name>
<comment type="caution">
    <text evidence="1">The sequence shown here is derived from an EMBL/GenBank/DDBJ whole genome shotgun (WGS) entry which is preliminary data.</text>
</comment>